<comment type="subcellular location">
    <subcellularLocation>
        <location evidence="1">Cell membrane</location>
        <topology evidence="1">Multi-pass membrane protein</topology>
    </subcellularLocation>
</comment>
<evidence type="ECO:0000256" key="3">
    <source>
        <dbReference type="ARBA" id="ARBA00022692"/>
    </source>
</evidence>
<reference evidence="8" key="1">
    <citation type="submission" date="2022-08" db="EMBL/GenBank/DDBJ databases">
        <title>Catabolic pathway analysis in culturable SAR92 clade bacteria reveals their overlooked roles in DMSP degradation in coastal seas.</title>
        <authorList>
            <person name="He X."/>
            <person name="Zhang X."/>
            <person name="Zhang Y."/>
        </authorList>
    </citation>
    <scope>NUCLEOTIDE SEQUENCE</scope>
    <source>
        <strain evidence="8">H455</strain>
    </source>
</reference>
<evidence type="ECO:0000256" key="6">
    <source>
        <dbReference type="SAM" id="Phobius"/>
    </source>
</evidence>
<organism evidence="8 9">
    <name type="scientific">SAR92 clade bacterium H455</name>
    <dbReference type="NCBI Taxonomy" id="2974818"/>
    <lineage>
        <taxon>Bacteria</taxon>
        <taxon>Pseudomonadati</taxon>
        <taxon>Pseudomonadota</taxon>
        <taxon>Gammaproteobacteria</taxon>
        <taxon>Cellvibrionales</taxon>
        <taxon>Porticoccaceae</taxon>
        <taxon>SAR92 clade</taxon>
    </lineage>
</organism>
<evidence type="ECO:0000256" key="4">
    <source>
        <dbReference type="ARBA" id="ARBA00022989"/>
    </source>
</evidence>
<dbReference type="Proteomes" id="UP001059934">
    <property type="component" value="Chromosome"/>
</dbReference>
<sequence>MSPSEPEPYPIANLWRRLAALIYDAFLLFAIVLAYGFLLTVIKVLFSGSQQVEDVQPGALLQWLSFAGLIAALIGYYYICWRKQGQTLGMKSWRLKLQQADGSMATPRQCIKRSLLATLSLAFGGIGYLWCLMPPAKACLHDIYSATEVVVLPKTK</sequence>
<accession>A0ABY5TKU0</accession>
<evidence type="ECO:0000256" key="1">
    <source>
        <dbReference type="ARBA" id="ARBA00004651"/>
    </source>
</evidence>
<dbReference type="PANTHER" id="PTHR36115">
    <property type="entry name" value="PROLINE-RICH ANTIGEN HOMOLOG-RELATED"/>
    <property type="match status" value="1"/>
</dbReference>
<dbReference type="PANTHER" id="PTHR36115:SF10">
    <property type="entry name" value="RDD DOMAIN-CONTAINING PROTEIN"/>
    <property type="match status" value="1"/>
</dbReference>
<gene>
    <name evidence="8" type="ORF">NYF23_10725</name>
</gene>
<feature type="transmembrane region" description="Helical" evidence="6">
    <location>
        <begin position="21"/>
        <end position="42"/>
    </location>
</feature>
<keyword evidence="5 6" id="KW-0472">Membrane</keyword>
<proteinExistence type="predicted"/>
<evidence type="ECO:0000313" key="9">
    <source>
        <dbReference type="Proteomes" id="UP001059934"/>
    </source>
</evidence>
<feature type="transmembrane region" description="Helical" evidence="6">
    <location>
        <begin position="62"/>
        <end position="81"/>
    </location>
</feature>
<name>A0ABY5TKU0_9GAMM</name>
<keyword evidence="2" id="KW-1003">Cell membrane</keyword>
<keyword evidence="9" id="KW-1185">Reference proteome</keyword>
<dbReference type="EMBL" id="CP103416">
    <property type="protein sequence ID" value="UVW34480.1"/>
    <property type="molecule type" value="Genomic_DNA"/>
</dbReference>
<evidence type="ECO:0000256" key="2">
    <source>
        <dbReference type="ARBA" id="ARBA00022475"/>
    </source>
</evidence>
<evidence type="ECO:0000313" key="8">
    <source>
        <dbReference type="EMBL" id="UVW34480.1"/>
    </source>
</evidence>
<dbReference type="InterPro" id="IPR051791">
    <property type="entry name" value="Pra-immunoreactive"/>
</dbReference>
<dbReference type="InterPro" id="IPR010432">
    <property type="entry name" value="RDD"/>
</dbReference>
<feature type="transmembrane region" description="Helical" evidence="6">
    <location>
        <begin position="114"/>
        <end position="130"/>
    </location>
</feature>
<keyword evidence="4 6" id="KW-1133">Transmembrane helix</keyword>
<keyword evidence="3 6" id="KW-0812">Transmembrane</keyword>
<dbReference type="Pfam" id="PF06271">
    <property type="entry name" value="RDD"/>
    <property type="match status" value="1"/>
</dbReference>
<protein>
    <submittedName>
        <fullName evidence="8">RDD family protein</fullName>
    </submittedName>
</protein>
<evidence type="ECO:0000256" key="5">
    <source>
        <dbReference type="ARBA" id="ARBA00023136"/>
    </source>
</evidence>
<feature type="domain" description="RDD" evidence="7">
    <location>
        <begin position="12"/>
        <end position="145"/>
    </location>
</feature>
<evidence type="ECO:0000259" key="7">
    <source>
        <dbReference type="Pfam" id="PF06271"/>
    </source>
</evidence>